<dbReference type="EMBL" id="MLBY01000005">
    <property type="protein sequence ID" value="MEE7458667.1"/>
    <property type="molecule type" value="Genomic_DNA"/>
</dbReference>
<keyword evidence="1 3" id="KW-0479">Metal-binding</keyword>
<dbReference type="InterPro" id="IPR005584">
    <property type="entry name" value="DNA_gyrase_inhibitor_YacG"/>
</dbReference>
<proteinExistence type="inferred from homology"/>
<protein>
    <recommendedName>
        <fullName evidence="3">DNA gyrase inhibitor YacG</fullName>
    </recommendedName>
</protein>
<evidence type="ECO:0000256" key="2">
    <source>
        <dbReference type="ARBA" id="ARBA00022833"/>
    </source>
</evidence>
<evidence type="ECO:0000256" key="3">
    <source>
        <dbReference type="HAMAP-Rule" id="MF_00649"/>
    </source>
</evidence>
<feature type="region of interest" description="Disordered" evidence="4">
    <location>
        <begin position="51"/>
        <end position="71"/>
    </location>
</feature>
<comment type="cofactor">
    <cofactor evidence="3">
        <name>Zn(2+)</name>
        <dbReference type="ChEBI" id="CHEBI:29105"/>
    </cofactor>
    <text evidence="3">Binds 1 zinc ion.</text>
</comment>
<keyword evidence="6" id="KW-1185">Reference proteome</keyword>
<feature type="binding site" evidence="3">
    <location>
        <position position="31"/>
    </location>
    <ligand>
        <name>Zn(2+)</name>
        <dbReference type="ChEBI" id="CHEBI:29105"/>
    </ligand>
</feature>
<dbReference type="PANTHER" id="PTHR36150">
    <property type="entry name" value="DNA GYRASE INHIBITOR YACG"/>
    <property type="match status" value="1"/>
</dbReference>
<sequence length="71" mass="7808">MGSRLVSAAPKPPLPCPICGKPAEPATKPFCSPRCADIDLGRWLGERYVIPGPEDEEIPFPSSREEDERFP</sequence>
<dbReference type="InterPro" id="IPR013088">
    <property type="entry name" value="Znf_NHR/GATA"/>
</dbReference>
<evidence type="ECO:0000313" key="5">
    <source>
        <dbReference type="EMBL" id="MEE7458667.1"/>
    </source>
</evidence>
<comment type="function">
    <text evidence="3">Inhibits all the catalytic activities of DNA gyrase by preventing its interaction with DNA. Acts by binding directly to the C-terminal domain of GyrB, which probably disrupts DNA binding by the gyrase.</text>
</comment>
<comment type="caution">
    <text evidence="5">The sequence shown here is derived from an EMBL/GenBank/DDBJ whole genome shotgun (WGS) entry which is preliminary data.</text>
</comment>
<keyword evidence="2 3" id="KW-0862">Zinc</keyword>
<dbReference type="HAMAP" id="MF_00649">
    <property type="entry name" value="DNA_gyrase_inhibitor_YacG"/>
    <property type="match status" value="1"/>
</dbReference>
<accession>A0ABU7TDK8</accession>
<dbReference type="Proteomes" id="UP001349262">
    <property type="component" value="Unassembled WGS sequence"/>
</dbReference>
<reference evidence="5 6" key="1">
    <citation type="journal article" date="2012" name="Genet. Mol. Biol.">
        <title>Analysis of 16S rRNA and mxaF genes revealing insights into Methylobacterium niche-specific plant association.</title>
        <authorList>
            <person name="Dourado M.N."/>
            <person name="Andreote F.D."/>
            <person name="Dini-Andreote F."/>
            <person name="Conti R."/>
            <person name="Araujo J.M."/>
            <person name="Araujo W.L."/>
        </authorList>
    </citation>
    <scope>NUCLEOTIDE SEQUENCE [LARGE SCALE GENOMIC DNA]</scope>
    <source>
        <strain evidence="5 6">SR1.6/4</strain>
    </source>
</reference>
<comment type="subunit">
    <text evidence="3">Interacts with GyrB.</text>
</comment>
<comment type="similarity">
    <text evidence="3">Belongs to the DNA gyrase inhibitor YacG family.</text>
</comment>
<evidence type="ECO:0000256" key="1">
    <source>
        <dbReference type="ARBA" id="ARBA00022723"/>
    </source>
</evidence>
<feature type="binding site" evidence="3">
    <location>
        <position position="16"/>
    </location>
    <ligand>
        <name>Zn(2+)</name>
        <dbReference type="ChEBI" id="CHEBI:29105"/>
    </ligand>
</feature>
<feature type="binding site" evidence="3">
    <location>
        <position position="35"/>
    </location>
    <ligand>
        <name>Zn(2+)</name>
        <dbReference type="ChEBI" id="CHEBI:29105"/>
    </ligand>
</feature>
<dbReference type="Gene3D" id="3.30.50.10">
    <property type="entry name" value="Erythroid Transcription Factor GATA-1, subunit A"/>
    <property type="match status" value="1"/>
</dbReference>
<organism evidence="5 6">
    <name type="scientific">Methylobacterium radiotolerans</name>
    <dbReference type="NCBI Taxonomy" id="31998"/>
    <lineage>
        <taxon>Bacteria</taxon>
        <taxon>Pseudomonadati</taxon>
        <taxon>Pseudomonadota</taxon>
        <taxon>Alphaproteobacteria</taxon>
        <taxon>Hyphomicrobiales</taxon>
        <taxon>Methylobacteriaceae</taxon>
        <taxon>Methylobacterium</taxon>
    </lineage>
</organism>
<dbReference type="Pfam" id="PF03884">
    <property type="entry name" value="YacG"/>
    <property type="match status" value="1"/>
</dbReference>
<dbReference type="SUPFAM" id="SSF57716">
    <property type="entry name" value="Glucocorticoid receptor-like (DNA-binding domain)"/>
    <property type="match status" value="1"/>
</dbReference>
<dbReference type="PANTHER" id="PTHR36150:SF1">
    <property type="entry name" value="DNA GYRASE INHIBITOR YACG"/>
    <property type="match status" value="1"/>
</dbReference>
<evidence type="ECO:0000256" key="4">
    <source>
        <dbReference type="SAM" id="MobiDB-lite"/>
    </source>
</evidence>
<name>A0ABU7TDK8_9HYPH</name>
<evidence type="ECO:0000313" key="6">
    <source>
        <dbReference type="Proteomes" id="UP001349262"/>
    </source>
</evidence>
<feature type="binding site" evidence="3">
    <location>
        <position position="19"/>
    </location>
    <ligand>
        <name>Zn(2+)</name>
        <dbReference type="ChEBI" id="CHEBI:29105"/>
    </ligand>
</feature>
<gene>
    <name evidence="3" type="primary">yacG</name>
    <name evidence="5" type="ORF">MRSR164_18365</name>
</gene>